<sequence length="427" mass="44206">MVRRCLKNATLQVLVAMLCGLALGLWRPALATSMRPLSDGFVAVIGLTVPIVMFVLVVSGVAGLRGRRGRAGLAGRVLLYFQALSLLALCTGCLVALLLQPGNGLSAAPPMVPDGGLVVSGLDLDGDGTAGGQAFDVPRDAVPAGLAAAFRHSPVLQILLAALLAGLALPHLGACGARLEHVLEQVVDRLFRLLRFILRFAPLAAFGAMAFTVGHFGPGAVLPLVKFVGTIYFASILFVCLVLATLARMAGARLTRLVAYVKEELVLVAFTGASVAALPGLVTKLERLGCARDVVRLVMTTGYTFNLNGSNLYLTTALVFLAQAAHVELTAGLLATLLPVCLLTSLGSTSVAGSALLTLAATLGALHLVPVESVGLLLGVERLMKCRSLTNVLGNCVACLALSRWQGALDRDALRRELGGAALAVPG</sequence>
<feature type="transmembrane region" description="Helical" evidence="7">
    <location>
        <begin position="77"/>
        <end position="99"/>
    </location>
</feature>
<dbReference type="SUPFAM" id="SSF118215">
    <property type="entry name" value="Proton glutamate symport protein"/>
    <property type="match status" value="1"/>
</dbReference>
<dbReference type="STRING" id="322710.Avin_49330"/>
<evidence type="ECO:0000256" key="4">
    <source>
        <dbReference type="ARBA" id="ARBA00022692"/>
    </source>
</evidence>
<dbReference type="OrthoDB" id="7029339at2"/>
<keyword evidence="2" id="KW-0813">Transport</keyword>
<dbReference type="HOGENOM" id="CLU_019375_7_0_6"/>
<dbReference type="EMBL" id="CP001157">
    <property type="protein sequence ID" value="ACO81029.1"/>
    <property type="molecule type" value="Genomic_DNA"/>
</dbReference>
<dbReference type="GO" id="GO:0070778">
    <property type="term" value="P:L-aspartate transmembrane transport"/>
    <property type="evidence" value="ECO:0007669"/>
    <property type="project" value="TreeGrafter"/>
</dbReference>
<feature type="transmembrane region" description="Helical" evidence="7">
    <location>
        <begin position="265"/>
        <end position="283"/>
    </location>
</feature>
<organism evidence="8 9">
    <name type="scientific">Azotobacter vinelandii (strain DJ / ATCC BAA-1303)</name>
    <dbReference type="NCBI Taxonomy" id="322710"/>
    <lineage>
        <taxon>Bacteria</taxon>
        <taxon>Pseudomonadati</taxon>
        <taxon>Pseudomonadota</taxon>
        <taxon>Gammaproteobacteria</taxon>
        <taxon>Pseudomonadales</taxon>
        <taxon>Pseudomonadaceae</taxon>
        <taxon>Azotobacter</taxon>
    </lineage>
</organism>
<evidence type="ECO:0000256" key="5">
    <source>
        <dbReference type="ARBA" id="ARBA00022989"/>
    </source>
</evidence>
<keyword evidence="3" id="KW-1003">Cell membrane</keyword>
<dbReference type="PANTHER" id="PTHR42865">
    <property type="entry name" value="PROTON/GLUTAMATE-ASPARTATE SYMPORTER"/>
    <property type="match status" value="1"/>
</dbReference>
<evidence type="ECO:0000313" key="9">
    <source>
        <dbReference type="Proteomes" id="UP000002424"/>
    </source>
</evidence>
<comment type="subcellular location">
    <subcellularLocation>
        <location evidence="1">Membrane</location>
        <topology evidence="1">Multi-pass membrane protein</topology>
    </subcellularLocation>
</comment>
<keyword evidence="9" id="KW-1185">Reference proteome</keyword>
<dbReference type="GO" id="GO:0015141">
    <property type="term" value="F:succinate transmembrane transporter activity"/>
    <property type="evidence" value="ECO:0007669"/>
    <property type="project" value="TreeGrafter"/>
</dbReference>
<evidence type="ECO:0000256" key="2">
    <source>
        <dbReference type="ARBA" id="ARBA00022448"/>
    </source>
</evidence>
<dbReference type="GO" id="GO:0015366">
    <property type="term" value="F:malate:proton symporter activity"/>
    <property type="evidence" value="ECO:0007669"/>
    <property type="project" value="TreeGrafter"/>
</dbReference>
<dbReference type="RefSeq" id="WP_012703391.1">
    <property type="nucleotide sequence ID" value="NC_012560.1"/>
</dbReference>
<feature type="transmembrane region" description="Helical" evidence="7">
    <location>
        <begin position="355"/>
        <end position="380"/>
    </location>
</feature>
<dbReference type="PRINTS" id="PR00173">
    <property type="entry name" value="EDTRNSPORT"/>
</dbReference>
<dbReference type="InterPro" id="IPR036458">
    <property type="entry name" value="Na:dicarbo_symporter_sf"/>
</dbReference>
<reference evidence="8 9" key="1">
    <citation type="journal article" date="2009" name="J. Bacteriol.">
        <title>Genome sequence of Azotobacter vinelandii, an obligate aerobe specialized to support diverse anaerobic metabolic processes.</title>
        <authorList>
            <person name="Setubal J.C."/>
            <person name="dos Santos P."/>
            <person name="Goldman B.S."/>
            <person name="Ertesvag H."/>
            <person name="Espin G."/>
            <person name="Rubio L.M."/>
            <person name="Valla S."/>
            <person name="Almeida N.F."/>
            <person name="Balasubramanian D."/>
            <person name="Cromes L."/>
            <person name="Curatti L."/>
            <person name="Du Z."/>
            <person name="Godsy E."/>
            <person name="Goodner B."/>
            <person name="Hellner-Burris K."/>
            <person name="Hernandez J.A."/>
            <person name="Houmiel K."/>
            <person name="Imperial J."/>
            <person name="Kennedy C."/>
            <person name="Larson T.J."/>
            <person name="Latreille P."/>
            <person name="Ligon L.S."/>
            <person name="Lu J."/>
            <person name="Maerk M."/>
            <person name="Miller N.M."/>
            <person name="Norton S."/>
            <person name="O'Carroll I.P."/>
            <person name="Paulsen I."/>
            <person name="Raulfs E.C."/>
            <person name="Roemer R."/>
            <person name="Rosser J."/>
            <person name="Segura D."/>
            <person name="Slater S."/>
            <person name="Stricklin S.L."/>
            <person name="Studholme D.J."/>
            <person name="Sun J."/>
            <person name="Viana C.J."/>
            <person name="Wallin E."/>
            <person name="Wang B."/>
            <person name="Wheeler C."/>
            <person name="Zhu H."/>
            <person name="Dean D.R."/>
            <person name="Dixon R."/>
            <person name="Wood D."/>
        </authorList>
    </citation>
    <scope>NUCLEOTIDE SEQUENCE [LARGE SCALE GENOMIC DNA]</scope>
    <source>
        <strain evidence="9">DJ / ATCC BAA-1303</strain>
    </source>
</reference>
<evidence type="ECO:0000256" key="3">
    <source>
        <dbReference type="ARBA" id="ARBA00022519"/>
    </source>
</evidence>
<gene>
    <name evidence="8" type="ordered locus">Avin_49330</name>
</gene>
<dbReference type="EnsemblBacteria" id="ACO81029">
    <property type="protein sequence ID" value="ACO81029"/>
    <property type="gene ID" value="Avin_49330"/>
</dbReference>
<dbReference type="AlphaFoldDB" id="C1DL36"/>
<dbReference type="PANTHER" id="PTHR42865:SF1">
    <property type="entry name" value="AEROBIC C4-DICARBOXYLATE TRANSPORT PROTEIN"/>
    <property type="match status" value="1"/>
</dbReference>
<protein>
    <submittedName>
        <fullName evidence="8">Sodium:dicarboxylate symporter</fullName>
    </submittedName>
</protein>
<dbReference type="KEGG" id="avn:Avin_49330"/>
<dbReference type="InterPro" id="IPR001991">
    <property type="entry name" value="Na-dicarboxylate_symporter"/>
</dbReference>
<feature type="transmembrane region" description="Helical" evidence="7">
    <location>
        <begin position="303"/>
        <end position="322"/>
    </location>
</feature>
<evidence type="ECO:0000256" key="7">
    <source>
        <dbReference type="SAM" id="Phobius"/>
    </source>
</evidence>
<feature type="transmembrane region" description="Helical" evidence="7">
    <location>
        <begin position="155"/>
        <end position="175"/>
    </location>
</feature>
<feature type="transmembrane region" description="Helical" evidence="7">
    <location>
        <begin position="224"/>
        <end position="244"/>
    </location>
</feature>
<dbReference type="Proteomes" id="UP000002424">
    <property type="component" value="Chromosome"/>
</dbReference>
<dbReference type="Pfam" id="PF00375">
    <property type="entry name" value="SDF"/>
    <property type="match status" value="1"/>
</dbReference>
<keyword evidence="3" id="KW-0997">Cell inner membrane</keyword>
<keyword evidence="5 7" id="KW-1133">Transmembrane helix</keyword>
<name>C1DL36_AZOVD</name>
<dbReference type="eggNOG" id="COG1301">
    <property type="taxonomic scope" value="Bacteria"/>
</dbReference>
<evidence type="ECO:0000256" key="1">
    <source>
        <dbReference type="ARBA" id="ARBA00004141"/>
    </source>
</evidence>
<dbReference type="GO" id="GO:0015138">
    <property type="term" value="F:fumarate transmembrane transporter activity"/>
    <property type="evidence" value="ECO:0007669"/>
    <property type="project" value="TreeGrafter"/>
</dbReference>
<dbReference type="GO" id="GO:0005886">
    <property type="term" value="C:plasma membrane"/>
    <property type="evidence" value="ECO:0007669"/>
    <property type="project" value="TreeGrafter"/>
</dbReference>
<keyword evidence="6 7" id="KW-0472">Membrane</keyword>
<feature type="transmembrane region" description="Helical" evidence="7">
    <location>
        <begin position="41"/>
        <end position="65"/>
    </location>
</feature>
<evidence type="ECO:0000313" key="8">
    <source>
        <dbReference type="EMBL" id="ACO81029.1"/>
    </source>
</evidence>
<evidence type="ECO:0000256" key="6">
    <source>
        <dbReference type="ARBA" id="ARBA00023136"/>
    </source>
</evidence>
<dbReference type="GeneID" id="88187787"/>
<keyword evidence="4 7" id="KW-0812">Transmembrane</keyword>
<dbReference type="Gene3D" id="1.10.3860.10">
    <property type="entry name" value="Sodium:dicarboxylate symporter"/>
    <property type="match status" value="1"/>
</dbReference>
<proteinExistence type="predicted"/>
<feature type="transmembrane region" description="Helical" evidence="7">
    <location>
        <begin position="329"/>
        <end position="349"/>
    </location>
</feature>
<feature type="transmembrane region" description="Helical" evidence="7">
    <location>
        <begin position="196"/>
        <end position="218"/>
    </location>
</feature>
<accession>C1DL36</accession>